<evidence type="ECO:0000313" key="2">
    <source>
        <dbReference type="Proteomes" id="UP001472677"/>
    </source>
</evidence>
<gene>
    <name evidence="1" type="ORF">V6N12_069323</name>
</gene>
<comment type="caution">
    <text evidence="1">The sequence shown here is derived from an EMBL/GenBank/DDBJ whole genome shotgun (WGS) entry which is preliminary data.</text>
</comment>
<organism evidence="1 2">
    <name type="scientific">Hibiscus sabdariffa</name>
    <name type="common">roselle</name>
    <dbReference type="NCBI Taxonomy" id="183260"/>
    <lineage>
        <taxon>Eukaryota</taxon>
        <taxon>Viridiplantae</taxon>
        <taxon>Streptophyta</taxon>
        <taxon>Embryophyta</taxon>
        <taxon>Tracheophyta</taxon>
        <taxon>Spermatophyta</taxon>
        <taxon>Magnoliopsida</taxon>
        <taxon>eudicotyledons</taxon>
        <taxon>Gunneridae</taxon>
        <taxon>Pentapetalae</taxon>
        <taxon>rosids</taxon>
        <taxon>malvids</taxon>
        <taxon>Malvales</taxon>
        <taxon>Malvaceae</taxon>
        <taxon>Malvoideae</taxon>
        <taxon>Hibiscus</taxon>
    </lineage>
</organism>
<keyword evidence="2" id="KW-1185">Reference proteome</keyword>
<dbReference type="EMBL" id="JBBPBM010000006">
    <property type="protein sequence ID" value="KAK8578987.1"/>
    <property type="molecule type" value="Genomic_DNA"/>
</dbReference>
<proteinExistence type="predicted"/>
<reference evidence="1 2" key="1">
    <citation type="journal article" date="2024" name="G3 (Bethesda)">
        <title>Genome assembly of Hibiscus sabdariffa L. provides insights into metabolisms of medicinal natural products.</title>
        <authorList>
            <person name="Kim T."/>
        </authorList>
    </citation>
    <scope>NUCLEOTIDE SEQUENCE [LARGE SCALE GENOMIC DNA]</scope>
    <source>
        <strain evidence="1">TK-2024</strain>
        <tissue evidence="1">Old leaves</tissue>
    </source>
</reference>
<name>A0ABR2FDI5_9ROSI</name>
<protein>
    <submittedName>
        <fullName evidence="1">Uncharacterized protein</fullName>
    </submittedName>
</protein>
<evidence type="ECO:0000313" key="1">
    <source>
        <dbReference type="EMBL" id="KAK8578987.1"/>
    </source>
</evidence>
<sequence length="70" mass="7668">MDLRSPMFCCWTGLYLDWAVSDGSASRGLSASGLWFTNLDGGIPGRGLELSLSAIWVRLDLAGRELDWFG</sequence>
<dbReference type="Proteomes" id="UP001472677">
    <property type="component" value="Unassembled WGS sequence"/>
</dbReference>
<accession>A0ABR2FDI5</accession>